<protein>
    <submittedName>
        <fullName evidence="1">Uncharacterized protein</fullName>
    </submittedName>
</protein>
<organism evidence="1 2">
    <name type="scientific">Nostoc commune NIES-4072</name>
    <dbReference type="NCBI Taxonomy" id="2005467"/>
    <lineage>
        <taxon>Bacteria</taxon>
        <taxon>Bacillati</taxon>
        <taxon>Cyanobacteriota</taxon>
        <taxon>Cyanophyceae</taxon>
        <taxon>Nostocales</taxon>
        <taxon>Nostocaceae</taxon>
        <taxon>Nostoc</taxon>
    </lineage>
</organism>
<evidence type="ECO:0000313" key="2">
    <source>
        <dbReference type="Proteomes" id="UP000245124"/>
    </source>
</evidence>
<dbReference type="Proteomes" id="UP000245124">
    <property type="component" value="Unassembled WGS sequence"/>
</dbReference>
<sequence length="202" mass="23707">MHFSALVIMPLDTENIENKVRELLNSYNENIEVEPYREYFNYEKLANEIKRLETFPLDKIEKMAADWEVCSNNLEALAKIELEWFEDEVDGIDEKGEYKVLTYNPQGKWDWYRFIEFEPVESGTPIFYPCRVADLPQVVPYAIVTPNSEWYELGEDAGIKAFANTLEGNQIVSDEEAKWQLKVQEILAHYSDYLCVALMCHR</sequence>
<accession>A0A2R5G1I1</accession>
<evidence type="ECO:0000313" key="1">
    <source>
        <dbReference type="EMBL" id="GBG21734.1"/>
    </source>
</evidence>
<reference evidence="1 2" key="1">
    <citation type="submission" date="2017-06" db="EMBL/GenBank/DDBJ databases">
        <title>Genome sequencing of cyanobaciteial culture collection at National Institute for Environmental Studies (NIES).</title>
        <authorList>
            <person name="Hirose Y."/>
            <person name="Shimura Y."/>
            <person name="Fujisawa T."/>
            <person name="Nakamura Y."/>
            <person name="Kawachi M."/>
        </authorList>
    </citation>
    <scope>NUCLEOTIDE SEQUENCE [LARGE SCALE GENOMIC DNA]</scope>
    <source>
        <strain evidence="1 2">NIES-4072</strain>
    </source>
</reference>
<gene>
    <name evidence="1" type="ORF">NIES4072_54230</name>
</gene>
<proteinExistence type="predicted"/>
<comment type="caution">
    <text evidence="1">The sequence shown here is derived from an EMBL/GenBank/DDBJ whole genome shotgun (WGS) entry which is preliminary data.</text>
</comment>
<keyword evidence="2" id="KW-1185">Reference proteome</keyword>
<dbReference type="AlphaFoldDB" id="A0A2R5G1I1"/>
<name>A0A2R5G1I1_NOSCO</name>
<dbReference type="EMBL" id="BDUD01000001">
    <property type="protein sequence ID" value="GBG21734.1"/>
    <property type="molecule type" value="Genomic_DNA"/>
</dbReference>